<evidence type="ECO:0000313" key="10">
    <source>
        <dbReference type="Proteomes" id="UP000319160"/>
    </source>
</evidence>
<evidence type="ECO:0000256" key="3">
    <source>
        <dbReference type="ARBA" id="ARBA00022617"/>
    </source>
</evidence>
<dbReference type="AlphaFoldDB" id="A0A553ICU8"/>
<protein>
    <recommendedName>
        <fullName evidence="11">Cytochrome P450</fullName>
    </recommendedName>
</protein>
<evidence type="ECO:0000256" key="8">
    <source>
        <dbReference type="SAM" id="Phobius"/>
    </source>
</evidence>
<keyword evidence="8" id="KW-1133">Transmembrane helix</keyword>
<keyword evidence="8" id="KW-0472">Membrane</keyword>
<dbReference type="GO" id="GO:0020037">
    <property type="term" value="F:heme binding"/>
    <property type="evidence" value="ECO:0007669"/>
    <property type="project" value="InterPro"/>
</dbReference>
<dbReference type="OrthoDB" id="1470350at2759"/>
<dbReference type="Proteomes" id="UP000319160">
    <property type="component" value="Unassembled WGS sequence"/>
</dbReference>
<keyword evidence="4 6" id="KW-0479">Metal-binding</keyword>
<dbReference type="PRINTS" id="PR00385">
    <property type="entry name" value="P450"/>
</dbReference>
<dbReference type="PANTHER" id="PTHR24305:SF210">
    <property type="entry name" value="CYTOCHROME P450 MONOOXYGENASE ASQL-RELATED"/>
    <property type="match status" value="1"/>
</dbReference>
<evidence type="ECO:0008006" key="11">
    <source>
        <dbReference type="Google" id="ProtNLM"/>
    </source>
</evidence>
<dbReference type="STRING" id="2512241.A0A553ICU8"/>
<dbReference type="SUPFAM" id="SSF48264">
    <property type="entry name" value="Cytochrome P450"/>
    <property type="match status" value="1"/>
</dbReference>
<dbReference type="EMBL" id="VFLP01000004">
    <property type="protein sequence ID" value="TRX98016.1"/>
    <property type="molecule type" value="Genomic_DNA"/>
</dbReference>
<dbReference type="PANTHER" id="PTHR24305">
    <property type="entry name" value="CYTOCHROME P450"/>
    <property type="match status" value="1"/>
</dbReference>
<feature type="transmembrane region" description="Helical" evidence="8">
    <location>
        <begin position="21"/>
        <end position="42"/>
    </location>
</feature>
<dbReference type="PROSITE" id="PS00086">
    <property type="entry name" value="CYTOCHROME_P450"/>
    <property type="match status" value="1"/>
</dbReference>
<feature type="binding site" description="axial binding residue" evidence="6">
    <location>
        <position position="433"/>
    </location>
    <ligand>
        <name>heme</name>
        <dbReference type="ChEBI" id="CHEBI:30413"/>
    </ligand>
    <ligandPart>
        <name>Fe</name>
        <dbReference type="ChEBI" id="CHEBI:18248"/>
    </ligandPart>
</feature>
<evidence type="ECO:0000256" key="1">
    <source>
        <dbReference type="ARBA" id="ARBA00001971"/>
    </source>
</evidence>
<evidence type="ECO:0000313" key="9">
    <source>
        <dbReference type="EMBL" id="TRX98016.1"/>
    </source>
</evidence>
<evidence type="ECO:0000256" key="6">
    <source>
        <dbReference type="PIRSR" id="PIRSR602401-1"/>
    </source>
</evidence>
<dbReference type="PRINTS" id="PR00463">
    <property type="entry name" value="EP450I"/>
</dbReference>
<comment type="similarity">
    <text evidence="2 7">Belongs to the cytochrome P450 family.</text>
</comment>
<keyword evidence="3 6" id="KW-0349">Heme</keyword>
<dbReference type="InterPro" id="IPR002401">
    <property type="entry name" value="Cyt_P450_E_grp-I"/>
</dbReference>
<dbReference type="GO" id="GO:0004497">
    <property type="term" value="F:monooxygenase activity"/>
    <property type="evidence" value="ECO:0007669"/>
    <property type="project" value="UniProtKB-KW"/>
</dbReference>
<keyword evidence="5 6" id="KW-0408">Iron</keyword>
<dbReference type="InterPro" id="IPR001128">
    <property type="entry name" value="Cyt_P450"/>
</dbReference>
<keyword evidence="8" id="KW-0812">Transmembrane</keyword>
<evidence type="ECO:0000256" key="7">
    <source>
        <dbReference type="RuleBase" id="RU000461"/>
    </source>
</evidence>
<dbReference type="GO" id="GO:0016705">
    <property type="term" value="F:oxidoreductase activity, acting on paired donors, with incorporation or reduction of molecular oxygen"/>
    <property type="evidence" value="ECO:0007669"/>
    <property type="project" value="InterPro"/>
</dbReference>
<dbReference type="Pfam" id="PF00067">
    <property type="entry name" value="p450"/>
    <property type="match status" value="1"/>
</dbReference>
<gene>
    <name evidence="9" type="ORF">FHL15_001226</name>
</gene>
<comment type="caution">
    <text evidence="9">The sequence shown here is derived from an EMBL/GenBank/DDBJ whole genome shotgun (WGS) entry which is preliminary data.</text>
</comment>
<dbReference type="InterPro" id="IPR036396">
    <property type="entry name" value="Cyt_P450_sf"/>
</dbReference>
<sequence>MTSSSWADLIQTLEIDKLRHLGSWSAIFALLVAGHILIQTIYNLYFHPLAKFPGPIWGRVSPPKLWRFWHTMRGRSHRAIQAQHNQHGFVVRVSPNELSFASVDSWEAIYGFRAPGESHFIKSEFYDNFGSGFNSTCIGSERDPKRHVQKKKDLIGAFSTRALNDQEALVQQCWDHFIEKIGPLSQHAPGGIDIVKWFEMAAFDALGEMAFGESFHCLEKDNLRRFTLVSLITKWLLTSCTEKSRRKHADYSRQKVQRRLDTQNARYDFFTTLASKVKSGEVPREEMTAHASTLIIAGGETTAHTLSSAIFYMMKTPGCKQKLFDEVRTRFKSYNEISATSTLQLPYLRAVINEALRIHPSGAQGFPRISPGAKINGYYIPPGIEVYTSAWTVTHDPANFHDPDIFKPQRWIDPSCGDIKEASQPFSLGNRACIGRNFAWMEMVLCLAKMAYKYDWEMVDKDLDWEQASRCYIMWWKAPIMMRLTDRQLE</sequence>
<dbReference type="CDD" id="cd11058">
    <property type="entry name" value="CYP60B-like"/>
    <property type="match status" value="1"/>
</dbReference>
<dbReference type="Gene3D" id="1.10.630.10">
    <property type="entry name" value="Cytochrome P450"/>
    <property type="match status" value="1"/>
</dbReference>
<evidence type="ECO:0000256" key="2">
    <source>
        <dbReference type="ARBA" id="ARBA00010617"/>
    </source>
</evidence>
<dbReference type="InterPro" id="IPR050121">
    <property type="entry name" value="Cytochrome_P450_monoxygenase"/>
</dbReference>
<keyword evidence="10" id="KW-1185">Reference proteome</keyword>
<dbReference type="GO" id="GO:0005506">
    <property type="term" value="F:iron ion binding"/>
    <property type="evidence" value="ECO:0007669"/>
    <property type="project" value="InterPro"/>
</dbReference>
<reference evidence="10" key="1">
    <citation type="submission" date="2019-06" db="EMBL/GenBank/DDBJ databases">
        <title>Draft genome sequence of the griseofulvin-producing fungus Xylaria cubensis strain G536.</title>
        <authorList>
            <person name="Mead M.E."/>
            <person name="Raja H.A."/>
            <person name="Steenwyk J.L."/>
            <person name="Knowles S.L."/>
            <person name="Oberlies N.H."/>
            <person name="Rokas A."/>
        </authorList>
    </citation>
    <scope>NUCLEOTIDE SEQUENCE [LARGE SCALE GENOMIC DNA]</scope>
    <source>
        <strain evidence="10">G536</strain>
    </source>
</reference>
<keyword evidence="7" id="KW-0560">Oxidoreductase</keyword>
<proteinExistence type="inferred from homology"/>
<evidence type="ECO:0000256" key="5">
    <source>
        <dbReference type="ARBA" id="ARBA00023004"/>
    </source>
</evidence>
<organism evidence="9 10">
    <name type="scientific">Xylaria flabelliformis</name>
    <dbReference type="NCBI Taxonomy" id="2512241"/>
    <lineage>
        <taxon>Eukaryota</taxon>
        <taxon>Fungi</taxon>
        <taxon>Dikarya</taxon>
        <taxon>Ascomycota</taxon>
        <taxon>Pezizomycotina</taxon>
        <taxon>Sordariomycetes</taxon>
        <taxon>Xylariomycetidae</taxon>
        <taxon>Xylariales</taxon>
        <taxon>Xylariaceae</taxon>
        <taxon>Xylaria</taxon>
    </lineage>
</organism>
<evidence type="ECO:0000256" key="4">
    <source>
        <dbReference type="ARBA" id="ARBA00022723"/>
    </source>
</evidence>
<accession>A0A553ICU8</accession>
<comment type="cofactor">
    <cofactor evidence="1 6">
        <name>heme</name>
        <dbReference type="ChEBI" id="CHEBI:30413"/>
    </cofactor>
</comment>
<dbReference type="InterPro" id="IPR017972">
    <property type="entry name" value="Cyt_P450_CS"/>
</dbReference>
<name>A0A553ICU8_9PEZI</name>
<keyword evidence="7" id="KW-0503">Monooxygenase</keyword>